<evidence type="ECO:0000313" key="2">
    <source>
        <dbReference type="WBParaSite" id="PTRK_0000446800.1"/>
    </source>
</evidence>
<reference evidence="2" key="1">
    <citation type="submission" date="2017-02" db="UniProtKB">
        <authorList>
            <consortium name="WormBaseParasite"/>
        </authorList>
    </citation>
    <scope>IDENTIFICATION</scope>
</reference>
<name>A0A0N4ZAI9_PARTI</name>
<dbReference type="AlphaFoldDB" id="A0A0N4ZAI9"/>
<evidence type="ECO:0000313" key="1">
    <source>
        <dbReference type="Proteomes" id="UP000038045"/>
    </source>
</evidence>
<accession>A0A0N4ZAI9</accession>
<proteinExistence type="predicted"/>
<keyword evidence="1" id="KW-1185">Reference proteome</keyword>
<organism evidence="1 2">
    <name type="scientific">Parastrongyloides trichosuri</name>
    <name type="common">Possum-specific nematode worm</name>
    <dbReference type="NCBI Taxonomy" id="131310"/>
    <lineage>
        <taxon>Eukaryota</taxon>
        <taxon>Metazoa</taxon>
        <taxon>Ecdysozoa</taxon>
        <taxon>Nematoda</taxon>
        <taxon>Chromadorea</taxon>
        <taxon>Rhabditida</taxon>
        <taxon>Tylenchina</taxon>
        <taxon>Panagrolaimomorpha</taxon>
        <taxon>Strongyloidoidea</taxon>
        <taxon>Strongyloididae</taxon>
        <taxon>Parastrongyloides</taxon>
    </lineage>
</organism>
<dbReference type="WBParaSite" id="PTRK_0000446800.1">
    <property type="protein sequence ID" value="PTRK_0000446800.1"/>
    <property type="gene ID" value="PTRK_0000446800"/>
</dbReference>
<sequence>MDFNESIKIITKLRENHHKEDALDEFEKVNISLLPSYNTKVLLIYCHYLSNFAITKSLQSTSYIRKKRTWKCIRRLLNDIYDVIDKVEIYEEKFNILLMICNICSFYKEFDDDLLVESCYEYAYMLRMEIKNPKNGNLFSKKRVDEMMEFFDNIEHTFIMRNQKNNDEDNKDTNPILCRSKTLNMNGFEKESMLWRNGSIDQAIVQKKIHNKKIYRKNTLINCDMFNDPDAPAAQLIKKRVQEVEDDIDNVFSENDCNEIYSSNESINSNENDDIKNCIAKMVDSVVEGDSLFVDGSNNNSGNKRNTLLQNFRQDALDESDVECLPNDIVNHNVIKLSDSFLETLSKNAGSSRRRTRLTLASEDLQI</sequence>
<protein>
    <submittedName>
        <fullName evidence="2">Clathrin assembly protein</fullName>
    </submittedName>
</protein>
<dbReference type="Proteomes" id="UP000038045">
    <property type="component" value="Unplaced"/>
</dbReference>